<evidence type="ECO:0000313" key="1">
    <source>
        <dbReference type="EMBL" id="CDW49643.1"/>
    </source>
</evidence>
<protein>
    <submittedName>
        <fullName evidence="1">Uncharacterized protein</fullName>
    </submittedName>
</protein>
<accession>A0A0K2VGR2</accession>
<dbReference type="AlphaFoldDB" id="A0A0K2VGR2"/>
<name>A0A0K2VGR2_LEPSM</name>
<reference evidence="1" key="1">
    <citation type="submission" date="2014-05" db="EMBL/GenBank/DDBJ databases">
        <authorList>
            <person name="Chronopoulou M."/>
        </authorList>
    </citation>
    <scope>NUCLEOTIDE SEQUENCE</scope>
    <source>
        <tissue evidence="1">Whole organism</tissue>
    </source>
</reference>
<dbReference type="EMBL" id="HACA01032282">
    <property type="protein sequence ID" value="CDW49643.1"/>
    <property type="molecule type" value="Transcribed_RNA"/>
</dbReference>
<organism evidence="1">
    <name type="scientific">Lepeophtheirus salmonis</name>
    <name type="common">Salmon louse</name>
    <name type="synonym">Caligus salmonis</name>
    <dbReference type="NCBI Taxonomy" id="72036"/>
    <lineage>
        <taxon>Eukaryota</taxon>
        <taxon>Metazoa</taxon>
        <taxon>Ecdysozoa</taxon>
        <taxon>Arthropoda</taxon>
        <taxon>Crustacea</taxon>
        <taxon>Multicrustacea</taxon>
        <taxon>Hexanauplia</taxon>
        <taxon>Copepoda</taxon>
        <taxon>Siphonostomatoida</taxon>
        <taxon>Caligidae</taxon>
        <taxon>Lepeophtheirus</taxon>
    </lineage>
</organism>
<proteinExistence type="predicted"/>
<sequence>MNRLVELNLNTKFSVIMVDLVKISAETCSFHSKLCSCSVCKSKFLCDFCLSRSILKDPTKLLDILPQPSC</sequence>